<dbReference type="OrthoDB" id="410267at2759"/>
<protein>
    <submittedName>
        <fullName evidence="8">Uncharacterized protein</fullName>
    </submittedName>
</protein>
<feature type="transmembrane region" description="Helical" evidence="5">
    <location>
        <begin position="59"/>
        <end position="79"/>
    </location>
</feature>
<feature type="domain" description="NFD4 C-terminal" evidence="7">
    <location>
        <begin position="235"/>
        <end position="445"/>
    </location>
</feature>
<accession>A0A2Z6MND9</accession>
<dbReference type="InterPro" id="IPR056555">
    <property type="entry name" value="NFD4_C"/>
</dbReference>
<evidence type="ECO:0000313" key="8">
    <source>
        <dbReference type="EMBL" id="GAU26762.1"/>
    </source>
</evidence>
<feature type="transmembrane region" description="Helical" evidence="5">
    <location>
        <begin position="276"/>
        <end position="296"/>
    </location>
</feature>
<reference evidence="9" key="1">
    <citation type="journal article" date="2017" name="Front. Plant Sci.">
        <title>Climate Clever Clovers: New Paradigm to Reduce the Environmental Footprint of Ruminants by Breeding Low Methanogenic Forages Utilizing Haplotype Variation.</title>
        <authorList>
            <person name="Kaur P."/>
            <person name="Appels R."/>
            <person name="Bayer P.E."/>
            <person name="Keeble-Gagnere G."/>
            <person name="Wang J."/>
            <person name="Hirakawa H."/>
            <person name="Shirasawa K."/>
            <person name="Vercoe P."/>
            <person name="Stefanova K."/>
            <person name="Durmic Z."/>
            <person name="Nichols P."/>
            <person name="Revell C."/>
            <person name="Isobe S.N."/>
            <person name="Edwards D."/>
            <person name="Erskine W."/>
        </authorList>
    </citation>
    <scope>NUCLEOTIDE SEQUENCE [LARGE SCALE GENOMIC DNA]</scope>
    <source>
        <strain evidence="9">cv. Daliak</strain>
    </source>
</reference>
<dbReference type="EMBL" id="DF973341">
    <property type="protein sequence ID" value="GAU26762.1"/>
    <property type="molecule type" value="Genomic_DNA"/>
</dbReference>
<dbReference type="Pfam" id="PF23262">
    <property type="entry name" value="NFD4_C"/>
    <property type="match status" value="1"/>
</dbReference>
<dbReference type="PANTHER" id="PTHR21576">
    <property type="entry name" value="UNCHARACTERIZED NODULIN-LIKE PROTEIN"/>
    <property type="match status" value="1"/>
</dbReference>
<sequence>FILVGANGTTYFNTAALVSSLRSFPENRGPVVGILKGFVGLSAAIWTQIIAMINLPDQASLIFIIAVGPAMVSLTFMFIIRPVHSLNKSRPSDESGFMFIYSICLLLAAYLMGVLVLENMFDLDQNIINLFAVTLIVLILLPIIVPILLVFFSEPKSIDEEQLLQPSMVMQNETSSDNAISKHVVFEDENKSSNLEVPPMVQFHARVFQAITSAVKKIKQKNGPHRGEDFTLTQALVKADFCLMFLSIILGCGSGLTMINNMGQICQSLGDNNVNVYVSVISISNFLGRVGGGYFSEVIVRRLGYARPVALAVIQVVMSLGLCYYTIGLVGQIYVIAITMGFGYGAHWSIALSATSEIFGLKNFGTMYNFLTTASPIGSLLVSGLASTLYDYYAEQQAKHRNDNELLLCEGNICYSITCGILAVVCLFAAGLSLIIVHRTKRFYSQLYEKSLA</sequence>
<evidence type="ECO:0000259" key="7">
    <source>
        <dbReference type="Pfam" id="PF23262"/>
    </source>
</evidence>
<dbReference type="InterPro" id="IPR010658">
    <property type="entry name" value="Nodulin-like"/>
</dbReference>
<dbReference type="GO" id="GO:0016020">
    <property type="term" value="C:membrane"/>
    <property type="evidence" value="ECO:0007669"/>
    <property type="project" value="UniProtKB-SubCell"/>
</dbReference>
<dbReference type="SUPFAM" id="SSF103473">
    <property type="entry name" value="MFS general substrate transporter"/>
    <property type="match status" value="1"/>
</dbReference>
<dbReference type="AlphaFoldDB" id="A0A2Z6MND9"/>
<dbReference type="Gene3D" id="1.20.1250.20">
    <property type="entry name" value="MFS general substrate transporter like domains"/>
    <property type="match status" value="1"/>
</dbReference>
<dbReference type="PANTHER" id="PTHR21576:SF44">
    <property type="entry name" value="MAJOR FACILITATOR SUPERFAMILY PROTEIN"/>
    <property type="match status" value="1"/>
</dbReference>
<evidence type="ECO:0000256" key="3">
    <source>
        <dbReference type="ARBA" id="ARBA00022989"/>
    </source>
</evidence>
<proteinExistence type="predicted"/>
<evidence type="ECO:0000256" key="2">
    <source>
        <dbReference type="ARBA" id="ARBA00022692"/>
    </source>
</evidence>
<evidence type="ECO:0000256" key="4">
    <source>
        <dbReference type="ARBA" id="ARBA00023136"/>
    </source>
</evidence>
<gene>
    <name evidence="8" type="ORF">TSUD_317600</name>
</gene>
<evidence type="ECO:0000313" key="9">
    <source>
        <dbReference type="Proteomes" id="UP000242715"/>
    </source>
</evidence>
<evidence type="ECO:0000259" key="6">
    <source>
        <dbReference type="Pfam" id="PF06813"/>
    </source>
</evidence>
<feature type="transmembrane region" description="Helical" evidence="5">
    <location>
        <begin position="235"/>
        <end position="256"/>
    </location>
</feature>
<name>A0A2Z6MND9_TRISU</name>
<evidence type="ECO:0000256" key="1">
    <source>
        <dbReference type="ARBA" id="ARBA00004141"/>
    </source>
</evidence>
<feature type="transmembrane region" description="Helical" evidence="5">
    <location>
        <begin position="413"/>
        <end position="437"/>
    </location>
</feature>
<feature type="domain" description="Nodulin-like" evidence="6">
    <location>
        <begin position="2"/>
        <end position="147"/>
    </location>
</feature>
<dbReference type="Proteomes" id="UP000242715">
    <property type="component" value="Unassembled WGS sequence"/>
</dbReference>
<evidence type="ECO:0000256" key="5">
    <source>
        <dbReference type="SAM" id="Phobius"/>
    </source>
</evidence>
<feature type="transmembrane region" description="Helical" evidence="5">
    <location>
        <begin position="99"/>
        <end position="121"/>
    </location>
</feature>
<keyword evidence="9" id="KW-1185">Reference proteome</keyword>
<feature type="transmembrane region" description="Helical" evidence="5">
    <location>
        <begin position="367"/>
        <end position="393"/>
    </location>
</feature>
<keyword evidence="4 5" id="KW-0472">Membrane</keyword>
<feature type="transmembrane region" description="Helical" evidence="5">
    <location>
        <begin position="333"/>
        <end position="355"/>
    </location>
</feature>
<feature type="transmembrane region" description="Helical" evidence="5">
    <location>
        <begin position="31"/>
        <end position="53"/>
    </location>
</feature>
<keyword evidence="2 5" id="KW-0812">Transmembrane</keyword>
<feature type="transmembrane region" description="Helical" evidence="5">
    <location>
        <begin position="127"/>
        <end position="152"/>
    </location>
</feature>
<keyword evidence="3 5" id="KW-1133">Transmembrane helix</keyword>
<dbReference type="InterPro" id="IPR036259">
    <property type="entry name" value="MFS_trans_sf"/>
</dbReference>
<feature type="non-terminal residue" evidence="8">
    <location>
        <position position="1"/>
    </location>
</feature>
<dbReference type="Pfam" id="PF06813">
    <property type="entry name" value="Nodulin-like"/>
    <property type="match status" value="1"/>
</dbReference>
<feature type="transmembrane region" description="Helical" evidence="5">
    <location>
        <begin position="308"/>
        <end position="327"/>
    </location>
</feature>
<organism evidence="8 9">
    <name type="scientific">Trifolium subterraneum</name>
    <name type="common">Subterranean clover</name>
    <dbReference type="NCBI Taxonomy" id="3900"/>
    <lineage>
        <taxon>Eukaryota</taxon>
        <taxon>Viridiplantae</taxon>
        <taxon>Streptophyta</taxon>
        <taxon>Embryophyta</taxon>
        <taxon>Tracheophyta</taxon>
        <taxon>Spermatophyta</taxon>
        <taxon>Magnoliopsida</taxon>
        <taxon>eudicotyledons</taxon>
        <taxon>Gunneridae</taxon>
        <taxon>Pentapetalae</taxon>
        <taxon>rosids</taxon>
        <taxon>fabids</taxon>
        <taxon>Fabales</taxon>
        <taxon>Fabaceae</taxon>
        <taxon>Papilionoideae</taxon>
        <taxon>50 kb inversion clade</taxon>
        <taxon>NPAAA clade</taxon>
        <taxon>Hologalegina</taxon>
        <taxon>IRL clade</taxon>
        <taxon>Trifolieae</taxon>
        <taxon>Trifolium</taxon>
    </lineage>
</organism>
<comment type="subcellular location">
    <subcellularLocation>
        <location evidence="1">Membrane</location>
        <topology evidence="1">Multi-pass membrane protein</topology>
    </subcellularLocation>
</comment>